<keyword evidence="4" id="KW-0769">Symport</keyword>
<accession>A0A2Y9APK1</accession>
<evidence type="ECO:0000256" key="1">
    <source>
        <dbReference type="ARBA" id="ARBA00004651"/>
    </source>
</evidence>
<dbReference type="GO" id="GO:0005886">
    <property type="term" value="C:plasma membrane"/>
    <property type="evidence" value="ECO:0007669"/>
    <property type="project" value="UniProtKB-SubCell"/>
</dbReference>
<dbReference type="Proteomes" id="UP000245839">
    <property type="component" value="Unassembled WGS sequence"/>
</dbReference>
<dbReference type="RefSeq" id="WP_211317129.1">
    <property type="nucleotide sequence ID" value="NZ_QGDJ01000003.1"/>
</dbReference>
<reference evidence="7 9" key="1">
    <citation type="submission" date="2016-10" db="EMBL/GenBank/DDBJ databases">
        <authorList>
            <person name="Cai Z."/>
        </authorList>
    </citation>
    <scope>NUCLEOTIDE SEQUENCE [LARGE SCALE GENOMIC DNA]</scope>
    <source>
        <strain evidence="7 9">DSM 25227</strain>
    </source>
</reference>
<organism evidence="7 9">
    <name type="scientific">Jannaschia seohaensis</name>
    <dbReference type="NCBI Taxonomy" id="475081"/>
    <lineage>
        <taxon>Bacteria</taxon>
        <taxon>Pseudomonadati</taxon>
        <taxon>Pseudomonadota</taxon>
        <taxon>Alphaproteobacteria</taxon>
        <taxon>Rhodobacterales</taxon>
        <taxon>Roseobacteraceae</taxon>
        <taxon>Jannaschia</taxon>
    </lineage>
</organism>
<dbReference type="PANTHER" id="PTHR43528">
    <property type="entry name" value="ALPHA-KETOGLUTARATE PERMEASE"/>
    <property type="match status" value="1"/>
</dbReference>
<comment type="subcellular location">
    <subcellularLocation>
        <location evidence="1">Cell membrane</location>
        <topology evidence="1">Multi-pass membrane protein</topology>
    </subcellularLocation>
</comment>
<keyword evidence="5" id="KW-0472">Membrane</keyword>
<gene>
    <name evidence="6" type="ORF">BCF38_10375</name>
    <name evidence="7" type="ORF">SAMN05421539_10375</name>
</gene>
<dbReference type="Proteomes" id="UP000251571">
    <property type="component" value="Unassembled WGS sequence"/>
</dbReference>
<name>A0A2Y9APK1_9RHOB</name>
<proteinExistence type="predicted"/>
<evidence type="ECO:0000313" key="7">
    <source>
        <dbReference type="EMBL" id="SSA44269.1"/>
    </source>
</evidence>
<dbReference type="InterPro" id="IPR036259">
    <property type="entry name" value="MFS_trans_sf"/>
</dbReference>
<dbReference type="GO" id="GO:0015293">
    <property type="term" value="F:symporter activity"/>
    <property type="evidence" value="ECO:0007669"/>
    <property type="project" value="UniProtKB-KW"/>
</dbReference>
<sequence length="105" mass="10757">MLASGGSTASVLVTHAVTFMLLSVPLGSGPALFVEMFPERDRLSGYSVAFNIGVGVFGGLTPMIATTLIEATGLATAPALYMTVAGLCAVVALSRTPDRSRAPLR</sequence>
<dbReference type="EMBL" id="QGDJ01000003">
    <property type="protein sequence ID" value="PWJ20260.1"/>
    <property type="molecule type" value="Genomic_DNA"/>
</dbReference>
<protein>
    <submittedName>
        <fullName evidence="7">MFS transporter, MHS family, proline/betaine transporter</fullName>
    </submittedName>
    <submittedName>
        <fullName evidence="6">MHS family proline/betaine transporter-like MFS transporter</fullName>
    </submittedName>
</protein>
<keyword evidence="8" id="KW-1185">Reference proteome</keyword>
<keyword evidence="2" id="KW-0813">Transport</keyword>
<dbReference type="InterPro" id="IPR051084">
    <property type="entry name" value="H+-coupled_symporters"/>
</dbReference>
<evidence type="ECO:0000313" key="6">
    <source>
        <dbReference type="EMBL" id="PWJ20260.1"/>
    </source>
</evidence>
<evidence type="ECO:0000256" key="4">
    <source>
        <dbReference type="ARBA" id="ARBA00022847"/>
    </source>
</evidence>
<evidence type="ECO:0000256" key="2">
    <source>
        <dbReference type="ARBA" id="ARBA00022448"/>
    </source>
</evidence>
<keyword evidence="5" id="KW-0812">Transmembrane</keyword>
<reference evidence="6 8" key="2">
    <citation type="submission" date="2018-03" db="EMBL/GenBank/DDBJ databases">
        <title>Genomic Encyclopedia of Archaeal and Bacterial Type Strains, Phase II (KMG-II): from individual species to whole genera.</title>
        <authorList>
            <person name="Goeker M."/>
        </authorList>
    </citation>
    <scope>NUCLEOTIDE SEQUENCE [LARGE SCALE GENOMIC DNA]</scope>
    <source>
        <strain evidence="6 8">DSM 25227</strain>
    </source>
</reference>
<dbReference type="AlphaFoldDB" id="A0A2Y9APK1"/>
<keyword evidence="3" id="KW-1003">Cell membrane</keyword>
<dbReference type="EMBL" id="UETC01000003">
    <property type="protein sequence ID" value="SSA44269.1"/>
    <property type="molecule type" value="Genomic_DNA"/>
</dbReference>
<feature type="transmembrane region" description="Helical" evidence="5">
    <location>
        <begin position="12"/>
        <end position="34"/>
    </location>
</feature>
<evidence type="ECO:0000313" key="9">
    <source>
        <dbReference type="Proteomes" id="UP000251571"/>
    </source>
</evidence>
<evidence type="ECO:0000313" key="8">
    <source>
        <dbReference type="Proteomes" id="UP000245839"/>
    </source>
</evidence>
<dbReference type="PANTHER" id="PTHR43528:SF1">
    <property type="entry name" value="ALPHA-KETOGLUTARATE PERMEASE"/>
    <property type="match status" value="1"/>
</dbReference>
<evidence type="ECO:0000256" key="3">
    <source>
        <dbReference type="ARBA" id="ARBA00022475"/>
    </source>
</evidence>
<keyword evidence="5" id="KW-1133">Transmembrane helix</keyword>
<feature type="transmembrane region" description="Helical" evidence="5">
    <location>
        <begin position="75"/>
        <end position="93"/>
    </location>
</feature>
<dbReference type="SUPFAM" id="SSF103473">
    <property type="entry name" value="MFS general substrate transporter"/>
    <property type="match status" value="1"/>
</dbReference>
<feature type="transmembrane region" description="Helical" evidence="5">
    <location>
        <begin position="46"/>
        <end position="69"/>
    </location>
</feature>
<evidence type="ECO:0000256" key="5">
    <source>
        <dbReference type="SAM" id="Phobius"/>
    </source>
</evidence>